<reference evidence="14 15" key="2">
    <citation type="journal article" date="2017" name="Genome Announc.">
        <title>Draft genome sequence of Aquitalea magnusonii strain H3, a plant growth-promoting bacterium of duckweed Lemna minor.</title>
        <authorList>
            <person name="Ishizawa H."/>
            <person name="Kuroda M."/>
            <person name="Ike M."/>
        </authorList>
    </citation>
    <scope>NUCLEOTIDE SEQUENCE [LARGE SCALE GENOMIC DNA]</scope>
    <source>
        <strain evidence="14 15">H3</strain>
    </source>
</reference>
<dbReference type="Gene3D" id="1.10.287.70">
    <property type="match status" value="1"/>
</dbReference>
<dbReference type="KEGG" id="amah:DLM_2718"/>
<keyword evidence="8" id="KW-0406">Ion transport</keyword>
<evidence type="ECO:0000256" key="1">
    <source>
        <dbReference type="ARBA" id="ARBA00004141"/>
    </source>
</evidence>
<dbReference type="GO" id="GO:0034765">
    <property type="term" value="P:regulation of monoatomic ion transmembrane transport"/>
    <property type="evidence" value="ECO:0007669"/>
    <property type="project" value="TreeGrafter"/>
</dbReference>
<evidence type="ECO:0000256" key="11">
    <source>
        <dbReference type="SAM" id="Phobius"/>
    </source>
</evidence>
<feature type="transmembrane region" description="Helical" evidence="11">
    <location>
        <begin position="51"/>
        <end position="74"/>
    </location>
</feature>
<evidence type="ECO:0000313" key="15">
    <source>
        <dbReference type="Proteomes" id="UP000198290"/>
    </source>
</evidence>
<keyword evidence="10" id="KW-0407">Ion channel</keyword>
<keyword evidence="7 11" id="KW-1133">Transmembrane helix</keyword>
<dbReference type="PANTHER" id="PTHR11767">
    <property type="entry name" value="INWARD RECTIFIER POTASSIUM CHANNEL"/>
    <property type="match status" value="1"/>
</dbReference>
<evidence type="ECO:0000256" key="7">
    <source>
        <dbReference type="ARBA" id="ARBA00022989"/>
    </source>
</evidence>
<evidence type="ECO:0000256" key="4">
    <source>
        <dbReference type="ARBA" id="ARBA00022692"/>
    </source>
</evidence>
<dbReference type="InterPro" id="IPR016449">
    <property type="entry name" value="K_chnl_inward-rec_Kir"/>
</dbReference>
<dbReference type="GO" id="GO:1990573">
    <property type="term" value="P:potassium ion import across plasma membrane"/>
    <property type="evidence" value="ECO:0007669"/>
    <property type="project" value="TreeGrafter"/>
</dbReference>
<keyword evidence="9 11" id="KW-0472">Membrane</keyword>
<proteinExistence type="predicted"/>
<keyword evidence="5" id="KW-0851">Voltage-gated channel</keyword>
<comment type="subcellular location">
    <subcellularLocation>
        <location evidence="1">Membrane</location>
        <topology evidence="1">Multi-pass membrane protein</topology>
    </subcellularLocation>
</comment>
<evidence type="ECO:0000313" key="14">
    <source>
        <dbReference type="EMBL" id="BBF86319.1"/>
    </source>
</evidence>
<organism evidence="14 15">
    <name type="scientific">Aquitalea magnusonii</name>
    <dbReference type="NCBI Taxonomy" id="332411"/>
    <lineage>
        <taxon>Bacteria</taxon>
        <taxon>Pseudomonadati</taxon>
        <taxon>Pseudomonadota</taxon>
        <taxon>Betaproteobacteria</taxon>
        <taxon>Neisseriales</taxon>
        <taxon>Chromobacteriaceae</taxon>
        <taxon>Aquitalea</taxon>
    </lineage>
</organism>
<dbReference type="EMBL" id="AP018823">
    <property type="protein sequence ID" value="BBF86319.1"/>
    <property type="molecule type" value="Genomic_DNA"/>
</dbReference>
<dbReference type="GO" id="GO:0005242">
    <property type="term" value="F:inward rectifier potassium channel activity"/>
    <property type="evidence" value="ECO:0007669"/>
    <property type="project" value="InterPro"/>
</dbReference>
<keyword evidence="4 11" id="KW-0812">Transmembrane</keyword>
<feature type="domain" description="Potassium channel" evidence="12">
    <location>
        <begin position="68"/>
        <end position="136"/>
    </location>
</feature>
<dbReference type="InterPro" id="IPR013099">
    <property type="entry name" value="K_chnl_dom"/>
</dbReference>
<evidence type="ECO:0000259" key="12">
    <source>
        <dbReference type="Pfam" id="PF07885"/>
    </source>
</evidence>
<evidence type="ECO:0000256" key="2">
    <source>
        <dbReference type="ARBA" id="ARBA00022448"/>
    </source>
</evidence>
<dbReference type="STRING" id="332411.VI06_08135"/>
<evidence type="ECO:0000256" key="3">
    <source>
        <dbReference type="ARBA" id="ARBA00022538"/>
    </source>
</evidence>
<dbReference type="Pfam" id="PF17655">
    <property type="entry name" value="IRK_C"/>
    <property type="match status" value="1"/>
</dbReference>
<name>A0A3G9GI41_9NEIS</name>
<evidence type="ECO:0000256" key="9">
    <source>
        <dbReference type="ARBA" id="ARBA00023136"/>
    </source>
</evidence>
<dbReference type="SUPFAM" id="SSF81324">
    <property type="entry name" value="Voltage-gated potassium channels"/>
    <property type="match status" value="1"/>
</dbReference>
<reference evidence="15" key="3">
    <citation type="journal article" date="2017" name="Plant Physiol. Biochem.">
        <title>Differential oxidative and antioxidative response of duckweed Lemna minor toward plant growth promoting/inhibiting bacteria.</title>
        <authorList>
            <person name="Ishizawa H."/>
            <person name="Kuroda M."/>
            <person name="Morikawa M."/>
            <person name="Ike M."/>
        </authorList>
    </citation>
    <scope>NUCLEOTIDE SEQUENCE [LARGE SCALE GENOMIC DNA]</scope>
    <source>
        <strain evidence="15">H3</strain>
    </source>
</reference>
<protein>
    <submittedName>
        <fullName evidence="14">Kef-type K+ transport system, predicted NAD-binding component</fullName>
    </submittedName>
</protein>
<dbReference type="SUPFAM" id="SSF81296">
    <property type="entry name" value="E set domains"/>
    <property type="match status" value="1"/>
</dbReference>
<dbReference type="GO" id="GO:0005886">
    <property type="term" value="C:plasma membrane"/>
    <property type="evidence" value="ECO:0007669"/>
    <property type="project" value="TreeGrafter"/>
</dbReference>
<dbReference type="AlphaFoldDB" id="A0A3G9GI41"/>
<evidence type="ECO:0000256" key="6">
    <source>
        <dbReference type="ARBA" id="ARBA00022958"/>
    </source>
</evidence>
<accession>A0A3G9GI41</accession>
<dbReference type="GO" id="GO:0034702">
    <property type="term" value="C:monoatomic ion channel complex"/>
    <property type="evidence" value="ECO:0007669"/>
    <property type="project" value="UniProtKB-KW"/>
</dbReference>
<keyword evidence="2" id="KW-0813">Transport</keyword>
<dbReference type="InterPro" id="IPR013518">
    <property type="entry name" value="K_chnl_inward-rec_Kir_cyto"/>
</dbReference>
<feature type="transmembrane region" description="Helical" evidence="11">
    <location>
        <begin position="86"/>
        <end position="103"/>
    </location>
</feature>
<gene>
    <name evidence="14" type="ORF">DLM_2718</name>
</gene>
<sequence length="311" mass="35167">MAATGERGRQMKQHGKGRQVEVGGRIIHVHRLPLRLAHDVYHVCMTMSWPQFYVCIAALFFVLNVVFASLYQLGAASIANQYPRDFWGAFFFSVETLATVGYGDMHPQTVYAHVVSMLEIFIGMMSLALVTGVTFARFSLPRSRIVFARHPVIRTMDGQQVLMLRAANARQNVIVDAQAQLHMLLNTVSSEGTALRRLHDLKLQRQHHPMFVLSWTLMHVIDAYSPLYGRSAEELAQLRAGFILSISGSDEITRQPMASRHIFQHEDIRWNHQYQDLLYTDEHGEDHVDFGLLHAISPMPEPPAPATRPGG</sequence>
<dbReference type="PANTHER" id="PTHR11767:SF102">
    <property type="entry name" value="INWARDLY RECTIFYING POTASSIUM CHANNEL 1, ISOFORM F"/>
    <property type="match status" value="1"/>
</dbReference>
<reference evidence="15" key="1">
    <citation type="journal article" date="2017" name="Biotechnol. Biofuels">
        <title>Evaluation of environmental bacterial communities as a factor affecting the growth of duckweed Lemna minor.</title>
        <authorList>
            <person name="Ishizawa H."/>
            <person name="Kuroda M."/>
            <person name="Morikawa M."/>
            <person name="Ike M."/>
        </authorList>
    </citation>
    <scope>NUCLEOTIDE SEQUENCE [LARGE SCALE GENOMIC DNA]</scope>
    <source>
        <strain evidence="15">H3</strain>
    </source>
</reference>
<dbReference type="InterPro" id="IPR041647">
    <property type="entry name" value="IRK_C"/>
</dbReference>
<keyword evidence="15" id="KW-1185">Reference proteome</keyword>
<evidence type="ECO:0000259" key="13">
    <source>
        <dbReference type="Pfam" id="PF17655"/>
    </source>
</evidence>
<dbReference type="Pfam" id="PF07885">
    <property type="entry name" value="Ion_trans_2"/>
    <property type="match status" value="1"/>
</dbReference>
<feature type="transmembrane region" description="Helical" evidence="11">
    <location>
        <begin position="115"/>
        <end position="140"/>
    </location>
</feature>
<evidence type="ECO:0000256" key="10">
    <source>
        <dbReference type="ARBA" id="ARBA00023303"/>
    </source>
</evidence>
<dbReference type="Proteomes" id="UP000198290">
    <property type="component" value="Chromosome"/>
</dbReference>
<dbReference type="Gene3D" id="2.60.40.1400">
    <property type="entry name" value="G protein-activated inward rectifier potassium channel 1"/>
    <property type="match status" value="1"/>
</dbReference>
<keyword evidence="3" id="KW-0633">Potassium transport</keyword>
<dbReference type="InterPro" id="IPR014756">
    <property type="entry name" value="Ig_E-set"/>
</dbReference>
<evidence type="ECO:0000256" key="8">
    <source>
        <dbReference type="ARBA" id="ARBA00023065"/>
    </source>
</evidence>
<feature type="domain" description="Inward rectifier potassium channel C-terminal" evidence="13">
    <location>
        <begin position="145"/>
        <end position="305"/>
    </location>
</feature>
<evidence type="ECO:0000256" key="5">
    <source>
        <dbReference type="ARBA" id="ARBA00022882"/>
    </source>
</evidence>
<keyword evidence="6" id="KW-0630">Potassium</keyword>